<name>A0A6G7Y6I0_9ACTN</name>
<proteinExistence type="predicted"/>
<dbReference type="RefSeq" id="WP_166233303.1">
    <property type="nucleotide sequence ID" value="NZ_CP049865.1"/>
</dbReference>
<keyword evidence="2" id="KW-1185">Reference proteome</keyword>
<evidence type="ECO:0000313" key="2">
    <source>
        <dbReference type="Proteomes" id="UP000501058"/>
    </source>
</evidence>
<accession>A0A6G7Y6I0</accession>
<dbReference type="KEGG" id="prv:G7070_08025"/>
<organism evidence="1 2">
    <name type="scientific">Propioniciclava coleopterorum</name>
    <dbReference type="NCBI Taxonomy" id="2714937"/>
    <lineage>
        <taxon>Bacteria</taxon>
        <taxon>Bacillati</taxon>
        <taxon>Actinomycetota</taxon>
        <taxon>Actinomycetes</taxon>
        <taxon>Propionibacteriales</taxon>
        <taxon>Propionibacteriaceae</taxon>
        <taxon>Propioniciclava</taxon>
    </lineage>
</organism>
<dbReference type="EMBL" id="CP049865">
    <property type="protein sequence ID" value="QIK72227.1"/>
    <property type="molecule type" value="Genomic_DNA"/>
</dbReference>
<sequence length="181" mass="20188">MPDPLRELSEFAEEAVGDIHIIARDYLATRAESVKTTAVGRFGGRNSGYGDRATQLAVANIAGIVEHYAEQMLLAAGCNPMKIKTWGDKPRAWKVTFNADIEDMGTCPSFTLMRGFYEARNAIMHRRGELTDSQRNQRIFARLMAARIERVGYRIVVNGNTVRSCAEVCVQCVQELDATTR</sequence>
<protein>
    <recommendedName>
        <fullName evidence="3">RiboL-PSP-HEPN domain-containing protein</fullName>
    </recommendedName>
</protein>
<gene>
    <name evidence="1" type="ORF">G7070_08025</name>
</gene>
<evidence type="ECO:0000313" key="1">
    <source>
        <dbReference type="EMBL" id="QIK72227.1"/>
    </source>
</evidence>
<evidence type="ECO:0008006" key="3">
    <source>
        <dbReference type="Google" id="ProtNLM"/>
    </source>
</evidence>
<reference evidence="1 2" key="1">
    <citation type="submission" date="2020-03" db="EMBL/GenBank/DDBJ databases">
        <title>Propioniciclava sp. nov., isolated from Hydrophilus acuminatus.</title>
        <authorList>
            <person name="Hyun D.-W."/>
            <person name="Bae J.-W."/>
        </authorList>
    </citation>
    <scope>NUCLEOTIDE SEQUENCE [LARGE SCALE GENOMIC DNA]</scope>
    <source>
        <strain evidence="1 2">HDW11</strain>
    </source>
</reference>
<dbReference type="Proteomes" id="UP000501058">
    <property type="component" value="Chromosome"/>
</dbReference>
<dbReference type="AlphaFoldDB" id="A0A6G7Y6I0"/>